<dbReference type="EMBL" id="JARQZJ010000121">
    <property type="protein sequence ID" value="KAK9888839.1"/>
    <property type="molecule type" value="Genomic_DNA"/>
</dbReference>
<dbReference type="AlphaFoldDB" id="A0AAW1VAD7"/>
<sequence length="853" mass="97183">MADVESDSESFDDFHEEEEEYWPSESDNESTDTDDDKLRAVTLRKRKARPELTETKIQKETVRKGEENFSHTGNVVQKKGKTLSVMEKRNNNEIIDLDEIEDSCTLPAPIEYAMNSMQMHSSKILGDREVTDITNSAGILQDKKIGSTTDNSSIKSNTTYGQDSKSGKRITLISTDCLKYCDMKDEKFTVKLNTLNKLPSQNSVYLCNAPTHDSLNKNVLLSKKRKYSKKEKILKYSGGPTIYRPIRPKITNKTFYVGKLVQSSLQTNAIGQSNVFGINKSLISTNTSNIIQLKPVEMNSLPFLSNMKETQKYSVSSPYNTENNMAESTNSRLLNKRKRLADNGNISANIDLTEEQDYYVKANRNHISGNSSFEVMNPSQYTETKSFSSHSNDISTSPYTKTPVITSGTLCDEEVDQSSLEMNARYQSEVVIIGNSLISTNTAIITQEEPNRINSLSLQSNMKEIQNYHSASNSHNTNITESKNNMLNNSNRLADNGNVCTNINSTEKKDFSVTVDVNHTLCKSPFKVNIPSQYLHHNDGQYTVDLNVFKRINEEVLNNLSELSNSSILETFEKDEICNEKDSRIFCDQQDSTKSMECHPNCADECRYFFMKGSDWDKFDVESTSYKGFNEREVKIAKSCFRKFSMYLNSMRAEYKKLQSSLFITKSGTDVNNFGKNEPSSGSDLYFTNKIDILDKRGRKVRTEHVYNDQTQVFDYQANAKRQKLGNSIECMLSKVKPFSIVLERNEIAEEKIKKILERQEIRKKLDANFLNTSTPLSKGIGRPMIILNEKNINVVKLDEKFCTKCIVVFLKNDEDDFSECVYKNKMFIQLVEQNLIKISSPSVVKDYLTEFV</sequence>
<feature type="compositionally biased region" description="Polar residues" evidence="1">
    <location>
        <begin position="146"/>
        <end position="164"/>
    </location>
</feature>
<organism evidence="2 3">
    <name type="scientific">Henosepilachna vigintioctopunctata</name>
    <dbReference type="NCBI Taxonomy" id="420089"/>
    <lineage>
        <taxon>Eukaryota</taxon>
        <taxon>Metazoa</taxon>
        <taxon>Ecdysozoa</taxon>
        <taxon>Arthropoda</taxon>
        <taxon>Hexapoda</taxon>
        <taxon>Insecta</taxon>
        <taxon>Pterygota</taxon>
        <taxon>Neoptera</taxon>
        <taxon>Endopterygota</taxon>
        <taxon>Coleoptera</taxon>
        <taxon>Polyphaga</taxon>
        <taxon>Cucujiformia</taxon>
        <taxon>Coccinelloidea</taxon>
        <taxon>Coccinellidae</taxon>
        <taxon>Epilachninae</taxon>
        <taxon>Epilachnini</taxon>
        <taxon>Henosepilachna</taxon>
    </lineage>
</organism>
<comment type="caution">
    <text evidence="2">The sequence shown here is derived from an EMBL/GenBank/DDBJ whole genome shotgun (WGS) entry which is preliminary data.</text>
</comment>
<feature type="region of interest" description="Disordered" evidence="1">
    <location>
        <begin position="144"/>
        <end position="165"/>
    </location>
</feature>
<feature type="region of interest" description="Disordered" evidence="1">
    <location>
        <begin position="1"/>
        <end position="39"/>
    </location>
</feature>
<keyword evidence="3" id="KW-1185">Reference proteome</keyword>
<gene>
    <name evidence="2" type="ORF">WA026_001063</name>
</gene>
<dbReference type="Proteomes" id="UP001431783">
    <property type="component" value="Unassembled WGS sequence"/>
</dbReference>
<evidence type="ECO:0000256" key="1">
    <source>
        <dbReference type="SAM" id="MobiDB-lite"/>
    </source>
</evidence>
<accession>A0AAW1VAD7</accession>
<reference evidence="2 3" key="1">
    <citation type="submission" date="2023-03" db="EMBL/GenBank/DDBJ databases">
        <title>Genome insight into feeding habits of ladybird beetles.</title>
        <authorList>
            <person name="Li H.-S."/>
            <person name="Huang Y.-H."/>
            <person name="Pang H."/>
        </authorList>
    </citation>
    <scope>NUCLEOTIDE SEQUENCE [LARGE SCALE GENOMIC DNA]</scope>
    <source>
        <strain evidence="2">SYSU_2023b</strain>
        <tissue evidence="2">Whole body</tissue>
    </source>
</reference>
<feature type="compositionally biased region" description="Acidic residues" evidence="1">
    <location>
        <begin position="1"/>
        <end position="35"/>
    </location>
</feature>
<evidence type="ECO:0000313" key="2">
    <source>
        <dbReference type="EMBL" id="KAK9888839.1"/>
    </source>
</evidence>
<proteinExistence type="predicted"/>
<name>A0AAW1VAD7_9CUCU</name>
<evidence type="ECO:0000313" key="3">
    <source>
        <dbReference type="Proteomes" id="UP001431783"/>
    </source>
</evidence>
<protein>
    <submittedName>
        <fullName evidence="2">Uncharacterized protein</fullName>
    </submittedName>
</protein>